<feature type="non-terminal residue" evidence="2">
    <location>
        <position position="220"/>
    </location>
</feature>
<comment type="caution">
    <text evidence="2">The sequence shown here is derived from an EMBL/GenBank/DDBJ whole genome shotgun (WGS) entry which is preliminary data.</text>
</comment>
<feature type="non-terminal residue" evidence="2">
    <location>
        <position position="1"/>
    </location>
</feature>
<dbReference type="EMBL" id="BTRK01000006">
    <property type="protein sequence ID" value="GMR57071.1"/>
    <property type="molecule type" value="Genomic_DNA"/>
</dbReference>
<sequence length="220" mass="22452">LSRLFLSLLCLQTVICISDYTTCDSNPSLSCFYDADCGSGSTCSFGSGGFMGCCSNQNEGNADDRKCGKMIRTWCSSDAECSGPGKTGVCLVRFGSNGYIDGCCNVVPPASVTDYETCDGNQDLTCVVDADCIGGLAGGSCSFSPSGGNSGCCTAAPKGGITDYATCDNDFTRLCFVDADCFGGTCSYGPGGSTFSGCCTAKPPTGGIIDYSTCDNDASR</sequence>
<dbReference type="Proteomes" id="UP001328107">
    <property type="component" value="Unassembled WGS sequence"/>
</dbReference>
<dbReference type="AlphaFoldDB" id="A0AAN5D629"/>
<keyword evidence="3" id="KW-1185">Reference proteome</keyword>
<evidence type="ECO:0008006" key="4">
    <source>
        <dbReference type="Google" id="ProtNLM"/>
    </source>
</evidence>
<organism evidence="2 3">
    <name type="scientific">Pristionchus mayeri</name>
    <dbReference type="NCBI Taxonomy" id="1317129"/>
    <lineage>
        <taxon>Eukaryota</taxon>
        <taxon>Metazoa</taxon>
        <taxon>Ecdysozoa</taxon>
        <taxon>Nematoda</taxon>
        <taxon>Chromadorea</taxon>
        <taxon>Rhabditida</taxon>
        <taxon>Rhabditina</taxon>
        <taxon>Diplogasteromorpha</taxon>
        <taxon>Diplogasteroidea</taxon>
        <taxon>Neodiplogasteridae</taxon>
        <taxon>Pristionchus</taxon>
    </lineage>
</organism>
<feature type="signal peptide" evidence="1">
    <location>
        <begin position="1"/>
        <end position="16"/>
    </location>
</feature>
<accession>A0AAN5D629</accession>
<feature type="chain" id="PRO_5042953185" description="Lipoprotein receptor" evidence="1">
    <location>
        <begin position="17"/>
        <end position="220"/>
    </location>
</feature>
<gene>
    <name evidence="2" type="ORF">PMAYCL1PPCAC_27266</name>
</gene>
<keyword evidence="1" id="KW-0732">Signal</keyword>
<evidence type="ECO:0000313" key="3">
    <source>
        <dbReference type="Proteomes" id="UP001328107"/>
    </source>
</evidence>
<evidence type="ECO:0000256" key="1">
    <source>
        <dbReference type="SAM" id="SignalP"/>
    </source>
</evidence>
<proteinExistence type="predicted"/>
<evidence type="ECO:0000313" key="2">
    <source>
        <dbReference type="EMBL" id="GMR57071.1"/>
    </source>
</evidence>
<protein>
    <recommendedName>
        <fullName evidence="4">Lipoprotein receptor</fullName>
    </recommendedName>
</protein>
<name>A0AAN5D629_9BILA</name>
<reference evidence="3" key="1">
    <citation type="submission" date="2022-10" db="EMBL/GenBank/DDBJ databases">
        <title>Genome assembly of Pristionchus species.</title>
        <authorList>
            <person name="Yoshida K."/>
            <person name="Sommer R.J."/>
        </authorList>
    </citation>
    <scope>NUCLEOTIDE SEQUENCE [LARGE SCALE GENOMIC DNA]</scope>
    <source>
        <strain evidence="3">RS5460</strain>
    </source>
</reference>